<gene>
    <name evidence="1" type="ORF">APZ42_006526</name>
</gene>
<evidence type="ECO:0000313" key="2">
    <source>
        <dbReference type="Proteomes" id="UP000076858"/>
    </source>
</evidence>
<keyword evidence="2" id="KW-1185">Reference proteome</keyword>
<comment type="caution">
    <text evidence="1">The sequence shown here is derived from an EMBL/GenBank/DDBJ whole genome shotgun (WGS) entry which is preliminary data.</text>
</comment>
<evidence type="ECO:0000313" key="1">
    <source>
        <dbReference type="EMBL" id="KZR98180.1"/>
    </source>
</evidence>
<sequence length="250" mass="28807">PKSTNIQFWPVLGRLKLKGAKVFDIGFYHGTSKHENANEDLHDFFTEISELMVEGFQYNGSLIKIEIEAFCCDAPALSLIKCVKPCGSYFGCSKCETQREYVHNESGRGGRVTLPEIDAILRTDESFRSREQQTHPTGLSILENLPINMTNDFPIDPIHLVYFCAMRKLLHIWCNQRRSMKIRISKQIISEIYGILEDIAKLIPVEFSRKTRSLDEVSRLKATECRLKLLYVLPVILKHKLPEEVYNHFS</sequence>
<feature type="non-terminal residue" evidence="1">
    <location>
        <position position="1"/>
    </location>
</feature>
<feature type="non-terminal residue" evidence="1">
    <location>
        <position position="250"/>
    </location>
</feature>
<dbReference type="EMBL" id="LRGB01018112">
    <property type="protein sequence ID" value="KZR98180.1"/>
    <property type="molecule type" value="Genomic_DNA"/>
</dbReference>
<dbReference type="OrthoDB" id="6147913at2759"/>
<reference evidence="1 2" key="1">
    <citation type="submission" date="2016-03" db="EMBL/GenBank/DDBJ databases">
        <title>EvidentialGene: Evidence-directed Construction of Genes on Genomes.</title>
        <authorList>
            <person name="Gilbert D.G."/>
            <person name="Choi J.-H."/>
            <person name="Mockaitis K."/>
            <person name="Colbourne J."/>
            <person name="Pfrender M."/>
        </authorList>
    </citation>
    <scope>NUCLEOTIDE SEQUENCE [LARGE SCALE GENOMIC DNA]</scope>
    <source>
        <strain evidence="1 2">Xinb3</strain>
        <tissue evidence="1">Complete organism</tissue>
    </source>
</reference>
<organism evidence="1 2">
    <name type="scientific">Daphnia magna</name>
    <dbReference type="NCBI Taxonomy" id="35525"/>
    <lineage>
        <taxon>Eukaryota</taxon>
        <taxon>Metazoa</taxon>
        <taxon>Ecdysozoa</taxon>
        <taxon>Arthropoda</taxon>
        <taxon>Crustacea</taxon>
        <taxon>Branchiopoda</taxon>
        <taxon>Diplostraca</taxon>
        <taxon>Cladocera</taxon>
        <taxon>Anomopoda</taxon>
        <taxon>Daphniidae</taxon>
        <taxon>Daphnia</taxon>
    </lineage>
</organism>
<dbReference type="AlphaFoldDB" id="A0A162BVX3"/>
<name>A0A162BVX3_9CRUS</name>
<dbReference type="PANTHER" id="PTHR33053:SF9">
    <property type="entry name" value="AGAP000105-PA"/>
    <property type="match status" value="1"/>
</dbReference>
<protein>
    <submittedName>
        <fullName evidence="1">Uncharacterized protein</fullName>
    </submittedName>
</protein>
<dbReference type="PANTHER" id="PTHR33053">
    <property type="entry name" value="PROTEIN, PUTATIVE-RELATED"/>
    <property type="match status" value="1"/>
</dbReference>
<dbReference type="Proteomes" id="UP000076858">
    <property type="component" value="Unassembled WGS sequence"/>
</dbReference>
<proteinExistence type="predicted"/>
<accession>A0A162BVX3</accession>